<dbReference type="PROSITE" id="PS50835">
    <property type="entry name" value="IG_LIKE"/>
    <property type="match status" value="1"/>
</dbReference>
<sequence length="604" mass="63359">MGGALRAALMGGFATTLVVGGLVALPSQPASAVTTGRPIAVAATDNGASYVGYATGGRLLKLDRNGAVAGSVPLDRDDDPVTALDVGSDGTIWVDYGASVSHLRPDGTLLDHFDLQGGTCPVNAAHDPTRFGGIEVTKDRVYVAGRCVATVGVYDHDGDLETSIDLPGTALPRDVALAPAAKGLPARMYVSVPDAGKVYAYDTARLRSGSTPDRTLVIKRFPGFRDPEPGALTADEKGQLGVVDIENNALHFYNGPENYWYYRTLGHGPDPASDRGFVDRVTAVDNADGSFKQGLWVADSGNGRIQHWDHIGTTDWMADALPPGDPDGPVNVALPAVTGKPYAGKELTCDLGTWSEEAAAYDVAWMRDGLPIPGATAASYTVATRDVAAELTCQVTASSASGARSAPSTSEVFPIAGPSSPPFVLERPRIRGDVGSGGVVRCTNGTWTGPEPTRYVRGWLRDGQLLPGTNAPEYLVTDNDVYHELTCRVAAVNRNGTGKVAISDPVDVEGQAGGHVGQPRNTKKPRIIGTAKLGKVLFCDPGSWDNAPVFTYVWRRDGNPLGGSEKDQYQVLGDDLGHRLTCLVTGTNPSGSAAASSGSVRPRR</sequence>
<name>A0ABW0MU66_9ACTN</name>
<evidence type="ECO:0000313" key="2">
    <source>
        <dbReference type="EMBL" id="MFC5491806.1"/>
    </source>
</evidence>
<accession>A0ABW0MU66</accession>
<protein>
    <recommendedName>
        <fullName evidence="1">Ig-like domain-containing protein</fullName>
    </recommendedName>
</protein>
<keyword evidence="3" id="KW-1185">Reference proteome</keyword>
<dbReference type="EMBL" id="JBHSMD010000001">
    <property type="protein sequence ID" value="MFC5491806.1"/>
    <property type="molecule type" value="Genomic_DNA"/>
</dbReference>
<feature type="domain" description="Ig-like" evidence="1">
    <location>
        <begin position="329"/>
        <end position="410"/>
    </location>
</feature>
<dbReference type="Proteomes" id="UP001595956">
    <property type="component" value="Unassembled WGS sequence"/>
</dbReference>
<dbReference type="InterPro" id="IPR015943">
    <property type="entry name" value="WD40/YVTN_repeat-like_dom_sf"/>
</dbReference>
<reference evidence="3" key="1">
    <citation type="journal article" date="2019" name="Int. J. Syst. Evol. Microbiol.">
        <title>The Global Catalogue of Microorganisms (GCM) 10K type strain sequencing project: providing services to taxonomists for standard genome sequencing and annotation.</title>
        <authorList>
            <consortium name="The Broad Institute Genomics Platform"/>
            <consortium name="The Broad Institute Genome Sequencing Center for Infectious Disease"/>
            <person name="Wu L."/>
            <person name="Ma J."/>
        </authorList>
    </citation>
    <scope>NUCLEOTIDE SEQUENCE [LARGE SCALE GENOMIC DNA]</scope>
    <source>
        <strain evidence="3">KACC 13778</strain>
    </source>
</reference>
<evidence type="ECO:0000313" key="3">
    <source>
        <dbReference type="Proteomes" id="UP001595956"/>
    </source>
</evidence>
<organism evidence="2 3">
    <name type="scientific">Nocardioides caricicola</name>
    <dbReference type="NCBI Taxonomy" id="634770"/>
    <lineage>
        <taxon>Bacteria</taxon>
        <taxon>Bacillati</taxon>
        <taxon>Actinomycetota</taxon>
        <taxon>Actinomycetes</taxon>
        <taxon>Propionibacteriales</taxon>
        <taxon>Nocardioidaceae</taxon>
        <taxon>Nocardioides</taxon>
    </lineage>
</organism>
<gene>
    <name evidence="2" type="ORF">ACFPKY_01765</name>
</gene>
<comment type="caution">
    <text evidence="2">The sequence shown here is derived from an EMBL/GenBank/DDBJ whole genome shotgun (WGS) entry which is preliminary data.</text>
</comment>
<dbReference type="Gene3D" id="2.130.10.10">
    <property type="entry name" value="YVTN repeat-like/Quinoprotein amine dehydrogenase"/>
    <property type="match status" value="1"/>
</dbReference>
<dbReference type="RefSeq" id="WP_345181261.1">
    <property type="nucleotide sequence ID" value="NZ_BAABFQ010000008.1"/>
</dbReference>
<evidence type="ECO:0000259" key="1">
    <source>
        <dbReference type="PROSITE" id="PS50835"/>
    </source>
</evidence>
<dbReference type="InterPro" id="IPR007110">
    <property type="entry name" value="Ig-like_dom"/>
</dbReference>
<dbReference type="Gene3D" id="2.60.40.2700">
    <property type="match status" value="3"/>
</dbReference>
<dbReference type="SUPFAM" id="SSF101898">
    <property type="entry name" value="NHL repeat"/>
    <property type="match status" value="1"/>
</dbReference>
<proteinExistence type="predicted"/>